<keyword evidence="3" id="KW-1185">Reference proteome</keyword>
<protein>
    <submittedName>
        <fullName evidence="2">Uncharacterized protein</fullName>
    </submittedName>
</protein>
<organism evidence="2 3">
    <name type="scientific">Nocardia goodfellowii</name>
    <dbReference type="NCBI Taxonomy" id="882446"/>
    <lineage>
        <taxon>Bacteria</taxon>
        <taxon>Bacillati</taxon>
        <taxon>Actinomycetota</taxon>
        <taxon>Actinomycetes</taxon>
        <taxon>Mycobacteriales</taxon>
        <taxon>Nocardiaceae</taxon>
        <taxon>Nocardia</taxon>
    </lineage>
</organism>
<evidence type="ECO:0000256" key="1">
    <source>
        <dbReference type="SAM" id="SignalP"/>
    </source>
</evidence>
<proteinExistence type="predicted"/>
<evidence type="ECO:0000313" key="3">
    <source>
        <dbReference type="Proteomes" id="UP001519325"/>
    </source>
</evidence>
<keyword evidence="1" id="KW-0732">Signal</keyword>
<comment type="caution">
    <text evidence="2">The sequence shown here is derived from an EMBL/GenBank/DDBJ whole genome shotgun (WGS) entry which is preliminary data.</text>
</comment>
<evidence type="ECO:0000313" key="2">
    <source>
        <dbReference type="EMBL" id="MBP2191519.1"/>
    </source>
</evidence>
<feature type="signal peptide" evidence="1">
    <location>
        <begin position="1"/>
        <end position="28"/>
    </location>
</feature>
<dbReference type="Proteomes" id="UP001519325">
    <property type="component" value="Unassembled WGS sequence"/>
</dbReference>
<gene>
    <name evidence="2" type="ORF">BJ987_004420</name>
</gene>
<name>A0ABS4QIJ0_9NOCA</name>
<dbReference type="RefSeq" id="WP_209893241.1">
    <property type="nucleotide sequence ID" value="NZ_JAGGMR010000001.1"/>
</dbReference>
<accession>A0ABS4QIJ0</accession>
<dbReference type="EMBL" id="JAGGMR010000001">
    <property type="protein sequence ID" value="MBP2191519.1"/>
    <property type="molecule type" value="Genomic_DNA"/>
</dbReference>
<reference evidence="2 3" key="1">
    <citation type="submission" date="2021-03" db="EMBL/GenBank/DDBJ databases">
        <title>Sequencing the genomes of 1000 actinobacteria strains.</title>
        <authorList>
            <person name="Klenk H.-P."/>
        </authorList>
    </citation>
    <scope>NUCLEOTIDE SEQUENCE [LARGE SCALE GENOMIC DNA]</scope>
    <source>
        <strain evidence="2 3">DSM 45516</strain>
    </source>
</reference>
<sequence length="57" mass="5456">MTVRTARTLTIGALALSTIALSAGNATAATPAATPVVGSVALCFSVPLGPASVSICL</sequence>
<feature type="chain" id="PRO_5047368809" evidence="1">
    <location>
        <begin position="29"/>
        <end position="57"/>
    </location>
</feature>